<dbReference type="Proteomes" id="UP000831701">
    <property type="component" value="Chromosome 8"/>
</dbReference>
<evidence type="ECO:0000313" key="2">
    <source>
        <dbReference type="Proteomes" id="UP000831701"/>
    </source>
</evidence>
<sequence length="272" mass="30403">MTAGLCMDPTPSQRFADDITHECADNNLLLNTNKTKELIVDFRKVKRETHDPIHINGMAVERVSSFKFLGIHISENLSWTANTSSLIKKAHQRLFFLRTLKKNHLSTAILGNFYRCAIESILTNCITVWYGNCSVITDRKALQRVVKTAQRITKTPLPAIEGRPEEAMSTNGHVAFLRTPLILDILFFSYCPPGSVTGASRLKPAVGRKDKQKTQSSSHFIASHLVKTELRRDFGLHRTTPSLTTRSTALPSPLSLLYVAVCSPQKDGNPHH</sequence>
<protein>
    <submittedName>
        <fullName evidence="1">Uncharacterized protein</fullName>
    </submittedName>
</protein>
<comment type="caution">
    <text evidence="1">The sequence shown here is derived from an EMBL/GenBank/DDBJ whole genome shotgun (WGS) entry which is preliminary data.</text>
</comment>
<proteinExistence type="predicted"/>
<organism evidence="1 2">
    <name type="scientific">Scortum barcoo</name>
    <name type="common">barcoo grunter</name>
    <dbReference type="NCBI Taxonomy" id="214431"/>
    <lineage>
        <taxon>Eukaryota</taxon>
        <taxon>Metazoa</taxon>
        <taxon>Chordata</taxon>
        <taxon>Craniata</taxon>
        <taxon>Vertebrata</taxon>
        <taxon>Euteleostomi</taxon>
        <taxon>Actinopterygii</taxon>
        <taxon>Neopterygii</taxon>
        <taxon>Teleostei</taxon>
        <taxon>Neoteleostei</taxon>
        <taxon>Acanthomorphata</taxon>
        <taxon>Eupercaria</taxon>
        <taxon>Centrarchiformes</taxon>
        <taxon>Terapontoidei</taxon>
        <taxon>Terapontidae</taxon>
        <taxon>Scortum</taxon>
    </lineage>
</organism>
<reference evidence="1" key="1">
    <citation type="submission" date="2022-04" db="EMBL/GenBank/DDBJ databases">
        <title>Jade perch genome.</title>
        <authorList>
            <person name="Chao B."/>
        </authorList>
    </citation>
    <scope>NUCLEOTIDE SEQUENCE</scope>
    <source>
        <strain evidence="1">CB-2022</strain>
    </source>
</reference>
<name>A0ACB8WMY4_9TELE</name>
<gene>
    <name evidence="1" type="ORF">L3Q82_025435</name>
</gene>
<accession>A0ACB8WMY4</accession>
<keyword evidence="2" id="KW-1185">Reference proteome</keyword>
<evidence type="ECO:0000313" key="1">
    <source>
        <dbReference type="EMBL" id="KAI3369025.1"/>
    </source>
</evidence>
<dbReference type="EMBL" id="CM041538">
    <property type="protein sequence ID" value="KAI3369025.1"/>
    <property type="molecule type" value="Genomic_DNA"/>
</dbReference>